<evidence type="ECO:0000313" key="2">
    <source>
        <dbReference type="Proteomes" id="UP000479710"/>
    </source>
</evidence>
<reference evidence="1 2" key="1">
    <citation type="submission" date="2019-11" db="EMBL/GenBank/DDBJ databases">
        <title>Whole genome sequence of Oryza granulata.</title>
        <authorList>
            <person name="Li W."/>
        </authorList>
    </citation>
    <scope>NUCLEOTIDE SEQUENCE [LARGE SCALE GENOMIC DNA]</scope>
    <source>
        <strain evidence="2">cv. Menghai</strain>
        <tissue evidence="1">Leaf</tissue>
    </source>
</reference>
<evidence type="ECO:0000313" key="1">
    <source>
        <dbReference type="EMBL" id="KAF0900786.1"/>
    </source>
</evidence>
<protein>
    <submittedName>
        <fullName evidence="1">Uncharacterized protein</fullName>
    </submittedName>
</protein>
<name>A0A6G1CKV2_9ORYZ</name>
<accession>A0A6G1CKV2</accession>
<proteinExistence type="predicted"/>
<gene>
    <name evidence="1" type="ORF">E2562_035247</name>
</gene>
<dbReference type="AlphaFoldDB" id="A0A6G1CKV2"/>
<keyword evidence="2" id="KW-1185">Reference proteome</keyword>
<dbReference type="EMBL" id="SPHZ02000009">
    <property type="protein sequence ID" value="KAF0900786.1"/>
    <property type="molecule type" value="Genomic_DNA"/>
</dbReference>
<organism evidence="1 2">
    <name type="scientific">Oryza meyeriana var. granulata</name>
    <dbReference type="NCBI Taxonomy" id="110450"/>
    <lineage>
        <taxon>Eukaryota</taxon>
        <taxon>Viridiplantae</taxon>
        <taxon>Streptophyta</taxon>
        <taxon>Embryophyta</taxon>
        <taxon>Tracheophyta</taxon>
        <taxon>Spermatophyta</taxon>
        <taxon>Magnoliopsida</taxon>
        <taxon>Liliopsida</taxon>
        <taxon>Poales</taxon>
        <taxon>Poaceae</taxon>
        <taxon>BOP clade</taxon>
        <taxon>Oryzoideae</taxon>
        <taxon>Oryzeae</taxon>
        <taxon>Oryzinae</taxon>
        <taxon>Oryza</taxon>
        <taxon>Oryza meyeriana</taxon>
    </lineage>
</organism>
<dbReference type="Proteomes" id="UP000479710">
    <property type="component" value="Unassembled WGS sequence"/>
</dbReference>
<sequence length="181" mass="19122">MIVASQEGIEENVVPRLPPKGGLALGEEPAPWRSFLQADNGSRSTAGLMPAAHLAAVLVGDGPVMGAELSIPIGWAATDGKGNEAAVSTRDSWVNSGMHYLQGVGPMASKLSNPYGYNFHHPWSSKKTMEINRKNAKSLAQTMAALCVASRSQRGWMLGGNVVVSSVAGVSMLTHVLRTWV</sequence>
<comment type="caution">
    <text evidence="1">The sequence shown here is derived from an EMBL/GenBank/DDBJ whole genome shotgun (WGS) entry which is preliminary data.</text>
</comment>